<dbReference type="PANTHER" id="PTHR11579:SF0">
    <property type="entry name" value="PROTEIN-L-ISOASPARTATE(D-ASPARTATE) O-METHYLTRANSFERASE"/>
    <property type="match status" value="1"/>
</dbReference>
<evidence type="ECO:0000256" key="2">
    <source>
        <dbReference type="ARBA" id="ARBA00005369"/>
    </source>
</evidence>
<evidence type="ECO:0000256" key="12">
    <source>
        <dbReference type="SAM" id="MobiDB-lite"/>
    </source>
</evidence>
<dbReference type="Proteomes" id="UP000249341">
    <property type="component" value="Unassembled WGS sequence"/>
</dbReference>
<dbReference type="CDD" id="cd02440">
    <property type="entry name" value="AdoMet_MTases"/>
    <property type="match status" value="1"/>
</dbReference>
<evidence type="ECO:0000256" key="6">
    <source>
        <dbReference type="ARBA" id="ARBA00022603"/>
    </source>
</evidence>
<dbReference type="GO" id="GO:0005737">
    <property type="term" value="C:cytoplasm"/>
    <property type="evidence" value="ECO:0007669"/>
    <property type="project" value="UniProtKB-SubCell"/>
</dbReference>
<evidence type="ECO:0000256" key="11">
    <source>
        <dbReference type="ARBA" id="ARBA00031350"/>
    </source>
</evidence>
<gene>
    <name evidence="13" type="ORF">B0I29_120102</name>
</gene>
<proteinExistence type="inferred from homology"/>
<evidence type="ECO:0000256" key="4">
    <source>
        <dbReference type="ARBA" id="ARBA00013346"/>
    </source>
</evidence>
<organism evidence="13 14">
    <name type="scientific">Actinoplanes lutulentus</name>
    <dbReference type="NCBI Taxonomy" id="1287878"/>
    <lineage>
        <taxon>Bacteria</taxon>
        <taxon>Bacillati</taxon>
        <taxon>Actinomycetota</taxon>
        <taxon>Actinomycetes</taxon>
        <taxon>Micromonosporales</taxon>
        <taxon>Micromonosporaceae</taxon>
        <taxon>Actinoplanes</taxon>
    </lineage>
</organism>
<dbReference type="Pfam" id="PF01135">
    <property type="entry name" value="PCMT"/>
    <property type="match status" value="1"/>
</dbReference>
<dbReference type="InterPro" id="IPR000682">
    <property type="entry name" value="PCMT"/>
</dbReference>
<feature type="region of interest" description="Disordered" evidence="12">
    <location>
        <begin position="92"/>
        <end position="113"/>
    </location>
</feature>
<evidence type="ECO:0000256" key="10">
    <source>
        <dbReference type="ARBA" id="ARBA00031323"/>
    </source>
</evidence>
<dbReference type="PANTHER" id="PTHR11579">
    <property type="entry name" value="PROTEIN-L-ISOASPARTATE O-METHYLTRANSFERASE"/>
    <property type="match status" value="1"/>
</dbReference>
<evidence type="ECO:0000313" key="13">
    <source>
        <dbReference type="EMBL" id="RAK28334.1"/>
    </source>
</evidence>
<keyword evidence="5" id="KW-0963">Cytoplasm</keyword>
<comment type="similarity">
    <text evidence="2">Belongs to the methyltransferase superfamily. L-isoaspartyl/D-aspartyl protein methyltransferase family.</text>
</comment>
<keyword evidence="14" id="KW-1185">Reference proteome</keyword>
<sequence length="506" mass="54911">MSHLAAPPTEMVEHIPVRPSWDCRACGEPWPCNAARSALSSEYRAFPSLLKMYLSTQMYEAIGDLFGVNSISPIDFYQRFLSWIRSPPTDDSAVHAEVPTNGATVSTPPSNDPDKLRAAMVRTLIEEGTILSGDVAAAFAAVPRHLFVPGEALWRAYDPQLALLPKTAANGTDTSVVSAAEVQAAMLEQAQVERGMNVLEVGSGGYNAALLAELVGPSGQVTSVDIDSGITARAGACLHKTGYDQVRVITADATKLLPGQSPFDRIIVTTAACDIAPAWIDELTPFGRIVVPLRFAGITRVIAFDRNRGSRALFAHSYRLGSFVTMQGCAEERLIPLTRDVALRVDSQHTPEFHLPALRHAIHEPPIEQWAGTAHDLPDELQLFLLTNAQPQMPILQASQELVDQGVFPTSARYGVPVLIDGGSFAYRTSRPNPDIITGYETGVVAHGPAAAKVADTLLALIREWANNHFKRDAARIEYHPKTMDTSDLLGWRVITQNGVLTVSWP</sequence>
<dbReference type="GO" id="GO:0004719">
    <property type="term" value="F:protein-L-isoaspartate (D-aspartate) O-methyltransferase activity"/>
    <property type="evidence" value="ECO:0007669"/>
    <property type="project" value="UniProtKB-EC"/>
</dbReference>
<reference evidence="13 14" key="1">
    <citation type="submission" date="2018-06" db="EMBL/GenBank/DDBJ databases">
        <title>Genomic Encyclopedia of Type Strains, Phase III (KMG-III): the genomes of soil and plant-associated and newly described type strains.</title>
        <authorList>
            <person name="Whitman W."/>
        </authorList>
    </citation>
    <scope>NUCLEOTIDE SEQUENCE [LARGE SCALE GENOMIC DNA]</scope>
    <source>
        <strain evidence="13 14">CGMCC 4.7090</strain>
    </source>
</reference>
<evidence type="ECO:0000256" key="7">
    <source>
        <dbReference type="ARBA" id="ARBA00022679"/>
    </source>
</evidence>
<dbReference type="InterPro" id="IPR027573">
    <property type="entry name" value="Methyltran_FxLD"/>
</dbReference>
<dbReference type="OrthoDB" id="4035289at2"/>
<dbReference type="NCBIfam" id="TIGR04364">
    <property type="entry name" value="methyltran_FxLD"/>
    <property type="match status" value="1"/>
</dbReference>
<comment type="caution">
    <text evidence="13">The sequence shown here is derived from an EMBL/GenBank/DDBJ whole genome shotgun (WGS) entry which is preliminary data.</text>
</comment>
<evidence type="ECO:0000313" key="14">
    <source>
        <dbReference type="Proteomes" id="UP000249341"/>
    </source>
</evidence>
<comment type="subcellular location">
    <subcellularLocation>
        <location evidence="1">Cytoplasm</location>
    </subcellularLocation>
</comment>
<dbReference type="SUPFAM" id="SSF53335">
    <property type="entry name" value="S-adenosyl-L-methionine-dependent methyltransferases"/>
    <property type="match status" value="1"/>
</dbReference>
<dbReference type="AlphaFoldDB" id="A0A327Z1S3"/>
<evidence type="ECO:0000256" key="9">
    <source>
        <dbReference type="ARBA" id="ARBA00030757"/>
    </source>
</evidence>
<dbReference type="GO" id="GO:0032259">
    <property type="term" value="P:methylation"/>
    <property type="evidence" value="ECO:0007669"/>
    <property type="project" value="UniProtKB-KW"/>
</dbReference>
<dbReference type="Gene3D" id="3.40.50.150">
    <property type="entry name" value="Vaccinia Virus protein VP39"/>
    <property type="match status" value="1"/>
</dbReference>
<protein>
    <recommendedName>
        <fullName evidence="4">Protein-L-isoaspartate O-methyltransferase</fullName>
        <ecNumber evidence="3">2.1.1.77</ecNumber>
    </recommendedName>
    <alternativeName>
        <fullName evidence="11">L-isoaspartyl protein carboxyl methyltransferase</fullName>
    </alternativeName>
    <alternativeName>
        <fullName evidence="9">Protein L-isoaspartyl methyltransferase</fullName>
    </alternativeName>
    <alternativeName>
        <fullName evidence="10">Protein-beta-aspartate methyltransferase</fullName>
    </alternativeName>
</protein>
<keyword evidence="6 13" id="KW-0489">Methyltransferase</keyword>
<name>A0A327Z1S3_9ACTN</name>
<keyword evidence="8" id="KW-0949">S-adenosyl-L-methionine</keyword>
<evidence type="ECO:0000256" key="8">
    <source>
        <dbReference type="ARBA" id="ARBA00022691"/>
    </source>
</evidence>
<dbReference type="InterPro" id="IPR029063">
    <property type="entry name" value="SAM-dependent_MTases_sf"/>
</dbReference>
<evidence type="ECO:0000256" key="5">
    <source>
        <dbReference type="ARBA" id="ARBA00022490"/>
    </source>
</evidence>
<dbReference type="EMBL" id="QLMJ01000020">
    <property type="protein sequence ID" value="RAK28334.1"/>
    <property type="molecule type" value="Genomic_DNA"/>
</dbReference>
<dbReference type="EC" id="2.1.1.77" evidence="3"/>
<evidence type="ECO:0000256" key="1">
    <source>
        <dbReference type="ARBA" id="ARBA00004496"/>
    </source>
</evidence>
<keyword evidence="7 13" id="KW-0808">Transferase</keyword>
<accession>A0A327Z1S3</accession>
<evidence type="ECO:0000256" key="3">
    <source>
        <dbReference type="ARBA" id="ARBA00011890"/>
    </source>
</evidence>